<dbReference type="AlphaFoldDB" id="A0B891"/>
<dbReference type="Gene3D" id="3.60.15.10">
    <property type="entry name" value="Ribonuclease Z/Hydroxyacylglutathione hydrolase-like"/>
    <property type="match status" value="1"/>
</dbReference>
<dbReference type="GeneID" id="4462883"/>
<dbReference type="RefSeq" id="WP_011696308.1">
    <property type="nucleotide sequence ID" value="NC_008553.1"/>
</dbReference>
<reference evidence="1 2" key="1">
    <citation type="submission" date="2006-10" db="EMBL/GenBank/DDBJ databases">
        <title>Complete sequence of Methanosaeta thermophila PT.</title>
        <authorList>
            <consortium name="US DOE Joint Genome Institute"/>
            <person name="Copeland A."/>
            <person name="Lucas S."/>
            <person name="Lapidus A."/>
            <person name="Barry K."/>
            <person name="Detter J.C."/>
            <person name="Glavina del Rio T."/>
            <person name="Hammon N."/>
            <person name="Israni S."/>
            <person name="Pitluck S."/>
            <person name="Chain P."/>
            <person name="Malfatti S."/>
            <person name="Shin M."/>
            <person name="Vergez L."/>
            <person name="Schmutz J."/>
            <person name="Larimer F."/>
            <person name="Land M."/>
            <person name="Hauser L."/>
            <person name="Kyrpides N."/>
            <person name="Kim E."/>
            <person name="Smith K.S."/>
            <person name="Ingram-Smith C."/>
            <person name="Richardson P."/>
        </authorList>
    </citation>
    <scope>NUCLEOTIDE SEQUENCE [LARGE SCALE GENOMIC DNA]</scope>
    <source>
        <strain evidence="2">DSM 6194 / JCM 14653 / NBRC 101360 / PT</strain>
    </source>
</reference>
<dbReference type="Proteomes" id="UP000000674">
    <property type="component" value="Chromosome"/>
</dbReference>
<evidence type="ECO:0000313" key="1">
    <source>
        <dbReference type="EMBL" id="ABK14915.1"/>
    </source>
</evidence>
<dbReference type="HOGENOM" id="CLU_078136_0_0_2"/>
<dbReference type="CDD" id="cd06262">
    <property type="entry name" value="metallo-hydrolase-like_MBL-fold"/>
    <property type="match status" value="1"/>
</dbReference>
<sequence>MPHVHDLFTDLGVWPIRRLNGNGNPAPHLSLLFDDHKFSVDTSRSPGREQPDAYLITHAHSDHHGSSAMRSPRAIASRETALALEIRHERSYAGSIFEIGDVLDINGVELRTYPTRHTIGSSAFYWENSLGVRVLVTGDVKDYRSLPKCDLLVAEANYGDPWDSSCIFDDDLSGFWEALNSGSSFGAYAFGKAQRAVSLIRAMGFNEPIGMDEEGRRLTEALMPDAGDIIDFRDCDGVSIVTPKNLPRVRSPERYMLTGRADVSWKRIRLSDHLDFRGIMRMLDHVSPEAVIFYHPAGVRSRLLAHHLRTTGCAAISLDEIDLFEKRM</sequence>
<gene>
    <name evidence="1" type="ordered locus">Mthe_1132</name>
</gene>
<dbReference type="InterPro" id="IPR036866">
    <property type="entry name" value="RibonucZ/Hydroxyglut_hydro"/>
</dbReference>
<evidence type="ECO:0000313" key="2">
    <source>
        <dbReference type="Proteomes" id="UP000000674"/>
    </source>
</evidence>
<evidence type="ECO:0008006" key="3">
    <source>
        <dbReference type="Google" id="ProtNLM"/>
    </source>
</evidence>
<organism evidence="1 2">
    <name type="scientific">Methanothrix thermoacetophila (strain DSM 6194 / JCM 14653 / NBRC 101360 / PT)</name>
    <name type="common">Methanosaeta thermophila</name>
    <dbReference type="NCBI Taxonomy" id="349307"/>
    <lineage>
        <taxon>Archaea</taxon>
        <taxon>Methanobacteriati</taxon>
        <taxon>Methanobacteriota</taxon>
        <taxon>Stenosarchaea group</taxon>
        <taxon>Methanomicrobia</taxon>
        <taxon>Methanotrichales</taxon>
        <taxon>Methanotrichaceae</taxon>
        <taxon>Methanothrix</taxon>
    </lineage>
</organism>
<keyword evidence="2" id="KW-1185">Reference proteome</keyword>
<dbReference type="STRING" id="349307.Mthe_1132"/>
<accession>A0B891</accession>
<name>A0B891_METTP</name>
<proteinExistence type="predicted"/>
<dbReference type="KEGG" id="mtp:Mthe_1132"/>
<dbReference type="EMBL" id="CP000477">
    <property type="protein sequence ID" value="ABK14915.1"/>
    <property type="molecule type" value="Genomic_DNA"/>
</dbReference>
<dbReference type="SUPFAM" id="SSF56281">
    <property type="entry name" value="Metallo-hydrolase/oxidoreductase"/>
    <property type="match status" value="1"/>
</dbReference>
<protein>
    <recommendedName>
        <fullName evidence="3">mRNA 3-end processing factor</fullName>
    </recommendedName>
</protein>